<sequence>MPLFQIEWISDIPQIWTVFYGLCGRKYFDRQHLTYVDRNQIQFHQILEDEEHVDNE</sequence>
<organism evidence="1 2">
    <name type="scientific">Paramecium primaurelia</name>
    <dbReference type="NCBI Taxonomy" id="5886"/>
    <lineage>
        <taxon>Eukaryota</taxon>
        <taxon>Sar</taxon>
        <taxon>Alveolata</taxon>
        <taxon>Ciliophora</taxon>
        <taxon>Intramacronucleata</taxon>
        <taxon>Oligohymenophorea</taxon>
        <taxon>Peniculida</taxon>
        <taxon>Parameciidae</taxon>
        <taxon>Paramecium</taxon>
    </lineage>
</organism>
<evidence type="ECO:0000313" key="2">
    <source>
        <dbReference type="Proteomes" id="UP000688137"/>
    </source>
</evidence>
<keyword evidence="2" id="KW-1185">Reference proteome</keyword>
<comment type="caution">
    <text evidence="1">The sequence shown here is derived from an EMBL/GenBank/DDBJ whole genome shotgun (WGS) entry which is preliminary data.</text>
</comment>
<dbReference type="Proteomes" id="UP000688137">
    <property type="component" value="Unassembled WGS sequence"/>
</dbReference>
<protein>
    <submittedName>
        <fullName evidence="1">Uncharacterized protein</fullName>
    </submittedName>
</protein>
<dbReference type="OMA" id="DRQHLTY"/>
<gene>
    <name evidence="1" type="ORF">PPRIM_AZ9-3.1.T0540091</name>
</gene>
<reference evidence="1" key="1">
    <citation type="submission" date="2021-01" db="EMBL/GenBank/DDBJ databases">
        <authorList>
            <consortium name="Genoscope - CEA"/>
            <person name="William W."/>
        </authorList>
    </citation>
    <scope>NUCLEOTIDE SEQUENCE</scope>
</reference>
<dbReference type="AlphaFoldDB" id="A0A8S1MBV1"/>
<name>A0A8S1MBV1_PARPR</name>
<dbReference type="EMBL" id="CAJJDM010000054">
    <property type="protein sequence ID" value="CAD8075215.1"/>
    <property type="molecule type" value="Genomic_DNA"/>
</dbReference>
<proteinExistence type="predicted"/>
<evidence type="ECO:0000313" key="1">
    <source>
        <dbReference type="EMBL" id="CAD8075215.1"/>
    </source>
</evidence>
<accession>A0A8S1MBV1</accession>